<name>A0A026VRS3_OOCBI</name>
<dbReference type="AlphaFoldDB" id="A0A026VRS3"/>
<accession>A0A026VRS3</accession>
<proteinExistence type="predicted"/>
<dbReference type="EMBL" id="KK111308">
    <property type="protein sequence ID" value="EZA46432.1"/>
    <property type="molecule type" value="Genomic_DNA"/>
</dbReference>
<gene>
    <name evidence="1" type="ORF">X777_00164</name>
</gene>
<dbReference type="OrthoDB" id="381190at2759"/>
<reference evidence="1 2" key="1">
    <citation type="journal article" date="2014" name="Curr. Biol.">
        <title>The genome of the clonal raider ant Cerapachys biroi.</title>
        <authorList>
            <person name="Oxley P.R."/>
            <person name="Ji L."/>
            <person name="Fetter-Pruneda I."/>
            <person name="McKenzie S.K."/>
            <person name="Li C."/>
            <person name="Hu H."/>
            <person name="Zhang G."/>
            <person name="Kronauer D.J."/>
        </authorList>
    </citation>
    <scope>NUCLEOTIDE SEQUENCE [LARGE SCALE GENOMIC DNA]</scope>
</reference>
<dbReference type="Proteomes" id="UP000053097">
    <property type="component" value="Unassembled WGS sequence"/>
</dbReference>
<evidence type="ECO:0000313" key="2">
    <source>
        <dbReference type="Proteomes" id="UP000053097"/>
    </source>
</evidence>
<organism evidence="1 2">
    <name type="scientific">Ooceraea biroi</name>
    <name type="common">Clonal raider ant</name>
    <name type="synonym">Cerapachys biroi</name>
    <dbReference type="NCBI Taxonomy" id="2015173"/>
    <lineage>
        <taxon>Eukaryota</taxon>
        <taxon>Metazoa</taxon>
        <taxon>Ecdysozoa</taxon>
        <taxon>Arthropoda</taxon>
        <taxon>Hexapoda</taxon>
        <taxon>Insecta</taxon>
        <taxon>Pterygota</taxon>
        <taxon>Neoptera</taxon>
        <taxon>Endopterygota</taxon>
        <taxon>Hymenoptera</taxon>
        <taxon>Apocrita</taxon>
        <taxon>Aculeata</taxon>
        <taxon>Formicoidea</taxon>
        <taxon>Formicidae</taxon>
        <taxon>Dorylinae</taxon>
        <taxon>Ooceraea</taxon>
    </lineage>
</organism>
<sequence length="267" mass="30411">MTTPVCDRTRLLEWLLTAPWQKLATRLPIADMCASSIDLVLSSRCRQTVKTDQKRALQSHEGTRRLAYVSHRDVCSTDLPEICHASLIFKVDLSASRKNERIERTSGATSARASHVTYVQDVFNFLKKRLHDIFQEEGSSDEVYITLMKIALLARLLSALKLLGVVTVENIVDCPLIDVMKSHLTSSFEVLTKIDPNRSKYMYLLNVTRALSELYGTTYDADIAKMIVSASTLNMLQSVFDVLNFDDSRNCDYYKEHNTFQVRRTCE</sequence>
<dbReference type="STRING" id="2015173.A0A026VRS3"/>
<protein>
    <submittedName>
        <fullName evidence="1">Uncharacterized protein</fullName>
    </submittedName>
</protein>
<keyword evidence="2" id="KW-1185">Reference proteome</keyword>
<evidence type="ECO:0000313" key="1">
    <source>
        <dbReference type="EMBL" id="EZA46432.1"/>
    </source>
</evidence>